<feature type="region of interest" description="Disordered" evidence="5">
    <location>
        <begin position="1"/>
        <end position="21"/>
    </location>
</feature>
<evidence type="ECO:0000256" key="4">
    <source>
        <dbReference type="ARBA" id="ARBA00043897"/>
    </source>
</evidence>
<feature type="compositionally biased region" description="Basic and acidic residues" evidence="5">
    <location>
        <begin position="214"/>
        <end position="224"/>
    </location>
</feature>
<keyword evidence="6" id="KW-0472">Membrane</keyword>
<keyword evidence="6" id="KW-1133">Transmembrane helix</keyword>
<evidence type="ECO:0000256" key="2">
    <source>
        <dbReference type="ARBA" id="ARBA00018424"/>
    </source>
</evidence>
<protein>
    <recommendedName>
        <fullName evidence="2">Inclusion body clearance protein IML2</fullName>
    </recommendedName>
    <alternativeName>
        <fullName evidence="3">Inclusion body clearance protein iml2</fullName>
    </alternativeName>
</protein>
<reference evidence="7 8" key="1">
    <citation type="journal article" date="2021" name="Nat. Commun.">
        <title>Genetic determinants of endophytism in the Arabidopsis root mycobiome.</title>
        <authorList>
            <person name="Mesny F."/>
            <person name="Miyauchi S."/>
            <person name="Thiergart T."/>
            <person name="Pickel B."/>
            <person name="Atanasova L."/>
            <person name="Karlsson M."/>
            <person name="Huettel B."/>
            <person name="Barry K.W."/>
            <person name="Haridas S."/>
            <person name="Chen C."/>
            <person name="Bauer D."/>
            <person name="Andreopoulos W."/>
            <person name="Pangilinan J."/>
            <person name="LaButti K."/>
            <person name="Riley R."/>
            <person name="Lipzen A."/>
            <person name="Clum A."/>
            <person name="Drula E."/>
            <person name="Henrissat B."/>
            <person name="Kohler A."/>
            <person name="Grigoriev I.V."/>
            <person name="Martin F.M."/>
            <person name="Hacquard S."/>
        </authorList>
    </citation>
    <scope>NUCLEOTIDE SEQUENCE [LARGE SCALE GENOMIC DNA]</scope>
    <source>
        <strain evidence="7 8">MPI-SDFR-AT-0080</strain>
    </source>
</reference>
<feature type="compositionally biased region" description="Low complexity" evidence="5">
    <location>
        <begin position="273"/>
        <end position="282"/>
    </location>
</feature>
<feature type="transmembrane region" description="Helical" evidence="6">
    <location>
        <begin position="374"/>
        <end position="393"/>
    </location>
</feature>
<feature type="transmembrane region" description="Helical" evidence="6">
    <location>
        <begin position="331"/>
        <end position="353"/>
    </location>
</feature>
<dbReference type="EMBL" id="JAGTJR010000009">
    <property type="protein sequence ID" value="KAH7054630.1"/>
    <property type="molecule type" value="Genomic_DNA"/>
</dbReference>
<accession>A0ABQ8GIT5</accession>
<dbReference type="InterPro" id="IPR019412">
    <property type="entry name" value="IML2/TPR_39"/>
</dbReference>
<evidence type="ECO:0000256" key="5">
    <source>
        <dbReference type="SAM" id="MobiDB-lite"/>
    </source>
</evidence>
<feature type="compositionally biased region" description="Polar residues" evidence="5">
    <location>
        <begin position="203"/>
        <end position="212"/>
    </location>
</feature>
<comment type="caution">
    <text evidence="7">The sequence shown here is derived from an EMBL/GenBank/DDBJ whole genome shotgun (WGS) entry which is preliminary data.</text>
</comment>
<dbReference type="Pfam" id="PF10300">
    <property type="entry name" value="Iml2-TPR_39"/>
    <property type="match status" value="1"/>
</dbReference>
<gene>
    <name evidence="7" type="ORF">B0J12DRAFT_459072</name>
</gene>
<evidence type="ECO:0000256" key="3">
    <source>
        <dbReference type="ARBA" id="ARBA00019539"/>
    </source>
</evidence>
<evidence type="ECO:0000256" key="1">
    <source>
        <dbReference type="ARBA" id="ARBA00011408"/>
    </source>
</evidence>
<dbReference type="PANTHER" id="PTHR31859">
    <property type="entry name" value="TETRATRICOPEPTIDE REPEAT PROTEIN 39 FAMILY MEMBER"/>
    <property type="match status" value="1"/>
</dbReference>
<name>A0ABQ8GIT5_9PEZI</name>
<evidence type="ECO:0000313" key="7">
    <source>
        <dbReference type="EMBL" id="KAH7054630.1"/>
    </source>
</evidence>
<sequence>MPLGSWLGSKAKSHGSTQSLSALEEPQQLEAALRAVSHIMNDDVDTAEKLLGDATSPFHKLGKGVVVFMRATLGFEQEVMREASDILNDAETSASEHLRKAQRQSPRSSIYPPGAEFSSCIAQAQLMGAIVGVLNESLTESIKGFYKMRKAFVALDAIMEAEKANLGSQITVASSRTSLVSQSEKLSMEKGPSPAAAAVGSEVPSTTASSSKLAVEEKDLEGGRDNTPLSETDGFFDADEQHEDVATPPVYAGHLEVDGKLQMPPGLQPPPSYATATSSPTTNPRAEPTDVPEVSKSLQDLNLTGQASTDPALLGSDSTDIFIHSGANMCYGTLMLVISMIPPAFATLLKIVGFKGDRDRGLAMLWQATKFDNIYGGLAGLIILSYYNGMLGFCDIVPPPGEHGAYPRDNCRALLAEMRSRYPKSHLWLLEEGRMLASERKLEDALSLMAAASASQLKQVEALHWFERSLDLMYAHAYADCAAGFEKCVSLNNWSHGLYYYIAACAHVELYRGALADGDAQQAQASKREAERLLKVVPKHTGKKRFMARQLPFDVFVNRKLAKWEQRRLELKADSVVDAVGVSPIEEVIYFWNGYKRMRPEHLDASLTALARGEAEGDAEALDEKCIRALLRSAALRNLGRVAEAKERLLTEVLCHEWAVFKGGNKDNWTLPAAHYEMAACLWEEWKEASGSGSEKEEERLRECGSWVEKVAKWGEGYDLDARIGMKVTTAKDTLKRKGVDTVT</sequence>
<comment type="subunit">
    <text evidence="1">Interacts with lipid droplet proteins.</text>
</comment>
<feature type="region of interest" description="Disordered" evidence="5">
    <location>
        <begin position="183"/>
        <end position="235"/>
    </location>
</feature>
<evidence type="ECO:0000256" key="6">
    <source>
        <dbReference type="SAM" id="Phobius"/>
    </source>
</evidence>
<organism evidence="7 8">
    <name type="scientific">Macrophomina phaseolina</name>
    <dbReference type="NCBI Taxonomy" id="35725"/>
    <lineage>
        <taxon>Eukaryota</taxon>
        <taxon>Fungi</taxon>
        <taxon>Dikarya</taxon>
        <taxon>Ascomycota</taxon>
        <taxon>Pezizomycotina</taxon>
        <taxon>Dothideomycetes</taxon>
        <taxon>Dothideomycetes incertae sedis</taxon>
        <taxon>Botryosphaeriales</taxon>
        <taxon>Botryosphaeriaceae</taxon>
        <taxon>Macrophomina</taxon>
    </lineage>
</organism>
<feature type="region of interest" description="Disordered" evidence="5">
    <location>
        <begin position="259"/>
        <end position="294"/>
    </location>
</feature>
<proteinExistence type="predicted"/>
<keyword evidence="6" id="KW-0812">Transmembrane</keyword>
<evidence type="ECO:0000313" key="8">
    <source>
        <dbReference type="Proteomes" id="UP000774617"/>
    </source>
</evidence>
<dbReference type="Proteomes" id="UP000774617">
    <property type="component" value="Unassembled WGS sequence"/>
</dbReference>
<dbReference type="PANTHER" id="PTHR31859:SF1">
    <property type="entry name" value="TETRATRICOPEPTIDE REPEAT PROTEIN 39C"/>
    <property type="match status" value="1"/>
</dbReference>
<comment type="function">
    <text evidence="4">Inclusion body (IB) resident protein that interacts strongly with lipid droplet (LD) proteins. Involved in LD-mediated IB clearing after protein folding stress, probably by enabling access to the IBs of an LD-stored soluble sterol derivative that acts as a chaperone in inclusion clearing.</text>
</comment>
<keyword evidence="8" id="KW-1185">Reference proteome</keyword>